<evidence type="ECO:0000256" key="2">
    <source>
        <dbReference type="ARBA" id="ARBA00009508"/>
    </source>
</evidence>
<accession>A0A388MA99</accession>
<keyword evidence="4" id="KW-0679">Respiratory chain</keyword>
<keyword evidence="3" id="KW-0813">Transport</keyword>
<evidence type="ECO:0000256" key="7">
    <source>
        <dbReference type="ARBA" id="ARBA00023128"/>
    </source>
</evidence>
<dbReference type="OrthoDB" id="14535at2759"/>
<dbReference type="STRING" id="69332.A0A388MA99"/>
<comment type="subcellular location">
    <subcellularLocation>
        <location evidence="1">Mitochondrion inner membrane</location>
        <topology evidence="1">Peripheral membrane protein</topology>
        <orientation evidence="1">Matrix side</orientation>
    </subcellularLocation>
</comment>
<reference evidence="9 10" key="1">
    <citation type="journal article" date="2018" name="Cell">
        <title>The Chara Genome: Secondary Complexity and Implications for Plant Terrestrialization.</title>
        <authorList>
            <person name="Nishiyama T."/>
            <person name="Sakayama H."/>
            <person name="Vries J.D."/>
            <person name="Buschmann H."/>
            <person name="Saint-Marcoux D."/>
            <person name="Ullrich K.K."/>
            <person name="Haas F.B."/>
            <person name="Vanderstraeten L."/>
            <person name="Becker D."/>
            <person name="Lang D."/>
            <person name="Vosolsobe S."/>
            <person name="Rombauts S."/>
            <person name="Wilhelmsson P.K.I."/>
            <person name="Janitza P."/>
            <person name="Kern R."/>
            <person name="Heyl A."/>
            <person name="Rumpler F."/>
            <person name="Villalobos L.I.A.C."/>
            <person name="Clay J.M."/>
            <person name="Skokan R."/>
            <person name="Toyoda A."/>
            <person name="Suzuki Y."/>
            <person name="Kagoshima H."/>
            <person name="Schijlen E."/>
            <person name="Tajeshwar N."/>
            <person name="Catarino B."/>
            <person name="Hetherington A.J."/>
            <person name="Saltykova A."/>
            <person name="Bonnot C."/>
            <person name="Breuninger H."/>
            <person name="Symeonidi A."/>
            <person name="Radhakrishnan G.V."/>
            <person name="Van Nieuwerburgh F."/>
            <person name="Deforce D."/>
            <person name="Chang C."/>
            <person name="Karol K.G."/>
            <person name="Hedrich R."/>
            <person name="Ulvskov P."/>
            <person name="Glockner G."/>
            <person name="Delwiche C.F."/>
            <person name="Petrasek J."/>
            <person name="Van de Peer Y."/>
            <person name="Friml J."/>
            <person name="Beilby M."/>
            <person name="Dolan L."/>
            <person name="Kohara Y."/>
            <person name="Sugano S."/>
            <person name="Fujiyama A."/>
            <person name="Delaux P.-M."/>
            <person name="Quint M."/>
            <person name="TheiBen G."/>
            <person name="Hagemann M."/>
            <person name="Harholt J."/>
            <person name="Dunand C."/>
            <person name="Zachgo S."/>
            <person name="Langdale J."/>
            <person name="Maumus F."/>
            <person name="Straeten D.V.D."/>
            <person name="Gould S.B."/>
            <person name="Rensing S.A."/>
        </authorList>
    </citation>
    <scope>NUCLEOTIDE SEQUENCE [LARGE SCALE GENOMIC DNA]</scope>
    <source>
        <strain evidence="9 10">S276</strain>
    </source>
</reference>
<evidence type="ECO:0000256" key="6">
    <source>
        <dbReference type="ARBA" id="ARBA00022982"/>
    </source>
</evidence>
<dbReference type="PANTHER" id="PTHR12964:SF0">
    <property type="entry name" value="NADH DEHYDROGENASE [UBIQUINONE] 1 ALPHA SUBCOMPLEX SUBUNIT 6"/>
    <property type="match status" value="1"/>
</dbReference>
<gene>
    <name evidence="9" type="ORF">CBR_g52457</name>
</gene>
<keyword evidence="5" id="KW-0999">Mitochondrion inner membrane</keyword>
<keyword evidence="10" id="KW-1185">Reference proteome</keyword>
<evidence type="ECO:0000256" key="8">
    <source>
        <dbReference type="ARBA" id="ARBA00023136"/>
    </source>
</evidence>
<keyword evidence="6" id="KW-0249">Electron transport</keyword>
<dbReference type="GO" id="GO:0006979">
    <property type="term" value="P:response to oxidative stress"/>
    <property type="evidence" value="ECO:0007669"/>
    <property type="project" value="TreeGrafter"/>
</dbReference>
<dbReference type="PANTHER" id="PTHR12964">
    <property type="entry name" value="NADH-UBIQUINONE OXIDOREDUCTASE B14 SUBUNIT"/>
    <property type="match status" value="1"/>
</dbReference>
<name>A0A388MA99_CHABU</name>
<evidence type="ECO:0008006" key="11">
    <source>
        <dbReference type="Google" id="ProtNLM"/>
    </source>
</evidence>
<comment type="similarity">
    <text evidence="2">Belongs to the complex I LYR family.</text>
</comment>
<evidence type="ECO:0000256" key="4">
    <source>
        <dbReference type="ARBA" id="ARBA00022660"/>
    </source>
</evidence>
<evidence type="ECO:0000256" key="1">
    <source>
        <dbReference type="ARBA" id="ARBA00004443"/>
    </source>
</evidence>
<sequence>MAALRANVTGAGSATISEAKQRALEFFREVCRELPAIMNRYNLHEVVTLGELRSKVAAEFRKHSRVTNPKVVDMLVYKGSEELSNVMIQAKQRHHIISQYVVGPQGMVQTKTLGKAVRGEEGQSEFLKMFYESNNF</sequence>
<keyword evidence="7" id="KW-0496">Mitochondrion</keyword>
<dbReference type="EMBL" id="BFEA01000913">
    <property type="protein sequence ID" value="GBG91501.1"/>
    <property type="molecule type" value="Genomic_DNA"/>
</dbReference>
<dbReference type="InterPro" id="IPR045299">
    <property type="entry name" value="Complex1_LYR_NDUFA6_LYRM6"/>
</dbReference>
<protein>
    <recommendedName>
        <fullName evidence="11">NADH dehydrogenase [ubiquinone] 1 alpha subcomplex subunit 6</fullName>
    </recommendedName>
</protein>
<dbReference type="GO" id="GO:0005743">
    <property type="term" value="C:mitochondrial inner membrane"/>
    <property type="evidence" value="ECO:0007669"/>
    <property type="project" value="UniProtKB-SubCell"/>
</dbReference>
<organism evidence="9 10">
    <name type="scientific">Chara braunii</name>
    <name type="common">Braun's stonewort</name>
    <dbReference type="NCBI Taxonomy" id="69332"/>
    <lineage>
        <taxon>Eukaryota</taxon>
        <taxon>Viridiplantae</taxon>
        <taxon>Streptophyta</taxon>
        <taxon>Charophyceae</taxon>
        <taxon>Charales</taxon>
        <taxon>Characeae</taxon>
        <taxon>Chara</taxon>
    </lineage>
</organism>
<proteinExistence type="inferred from homology"/>
<evidence type="ECO:0000256" key="3">
    <source>
        <dbReference type="ARBA" id="ARBA00022448"/>
    </source>
</evidence>
<comment type="caution">
    <text evidence="9">The sequence shown here is derived from an EMBL/GenBank/DDBJ whole genome shotgun (WGS) entry which is preliminary data.</text>
</comment>
<dbReference type="Proteomes" id="UP000265515">
    <property type="component" value="Unassembled WGS sequence"/>
</dbReference>
<dbReference type="GO" id="GO:0045271">
    <property type="term" value="C:respiratory chain complex I"/>
    <property type="evidence" value="ECO:0007669"/>
    <property type="project" value="InterPro"/>
</dbReference>
<dbReference type="Gramene" id="GBG91501">
    <property type="protein sequence ID" value="GBG91501"/>
    <property type="gene ID" value="CBR_g52457"/>
</dbReference>
<dbReference type="OMA" id="EICTLYA"/>
<dbReference type="CDD" id="cd20266">
    <property type="entry name" value="Complex1_LYR_NDUFA6_LYRM6"/>
    <property type="match status" value="1"/>
</dbReference>
<evidence type="ECO:0000313" key="10">
    <source>
        <dbReference type="Proteomes" id="UP000265515"/>
    </source>
</evidence>
<keyword evidence="8" id="KW-0472">Membrane</keyword>
<evidence type="ECO:0000313" key="9">
    <source>
        <dbReference type="EMBL" id="GBG91501.1"/>
    </source>
</evidence>
<dbReference type="InterPro" id="IPR016488">
    <property type="entry name" value="NADH_Ub_cplx-1_asu_su-6"/>
</dbReference>
<evidence type="ECO:0000256" key="5">
    <source>
        <dbReference type="ARBA" id="ARBA00022792"/>
    </source>
</evidence>
<dbReference type="AlphaFoldDB" id="A0A388MA99"/>